<dbReference type="OrthoDB" id="5242213at2"/>
<proteinExistence type="inferred from homology"/>
<dbReference type="InterPro" id="IPR015414">
    <property type="entry name" value="TMEM64"/>
</dbReference>
<name>W9G341_9MICO</name>
<feature type="transmembrane region" description="Helical" evidence="7">
    <location>
        <begin position="160"/>
        <end position="179"/>
    </location>
</feature>
<keyword evidence="4 7" id="KW-0812">Transmembrane</keyword>
<feature type="transmembrane region" description="Helical" evidence="7">
    <location>
        <begin position="134"/>
        <end position="153"/>
    </location>
</feature>
<comment type="subcellular location">
    <subcellularLocation>
        <location evidence="1 7">Cell membrane</location>
        <topology evidence="1 7">Multi-pass membrane protein</topology>
    </subcellularLocation>
</comment>
<evidence type="ECO:0000256" key="6">
    <source>
        <dbReference type="ARBA" id="ARBA00023136"/>
    </source>
</evidence>
<gene>
    <name evidence="9" type="ORF">N865_14990</name>
</gene>
<dbReference type="STRING" id="1386089.N865_14990"/>
<comment type="similarity">
    <text evidence="2 7">Belongs to the TVP38/TMEM64 family.</text>
</comment>
<keyword evidence="3 7" id="KW-1003">Cell membrane</keyword>
<evidence type="ECO:0000313" key="9">
    <source>
        <dbReference type="EMBL" id="EWT00501.1"/>
    </source>
</evidence>
<dbReference type="RefSeq" id="WP_051510774.1">
    <property type="nucleotide sequence ID" value="NZ_AWSA01000041.1"/>
</dbReference>
<dbReference type="Pfam" id="PF09335">
    <property type="entry name" value="VTT_dom"/>
    <property type="match status" value="1"/>
</dbReference>
<reference evidence="9 10" key="1">
    <citation type="submission" date="2013-08" db="EMBL/GenBank/DDBJ databases">
        <title>Intrasporangium oryzae NRRL B-24470.</title>
        <authorList>
            <person name="Liu H."/>
            <person name="Wang G."/>
        </authorList>
    </citation>
    <scope>NUCLEOTIDE SEQUENCE [LARGE SCALE GENOMIC DNA]</scope>
    <source>
        <strain evidence="9 10">NRRL B-24470</strain>
    </source>
</reference>
<feature type="transmembrane region" description="Helical" evidence="7">
    <location>
        <begin position="191"/>
        <end position="211"/>
    </location>
</feature>
<accession>W9G341</accession>
<evidence type="ECO:0000256" key="3">
    <source>
        <dbReference type="ARBA" id="ARBA00022475"/>
    </source>
</evidence>
<dbReference type="PANTHER" id="PTHR12677">
    <property type="entry name" value="GOLGI APPARATUS MEMBRANE PROTEIN TVP38-RELATED"/>
    <property type="match status" value="1"/>
</dbReference>
<comment type="caution">
    <text evidence="9">The sequence shown here is derived from an EMBL/GenBank/DDBJ whole genome shotgun (WGS) entry which is preliminary data.</text>
</comment>
<evidence type="ECO:0000256" key="5">
    <source>
        <dbReference type="ARBA" id="ARBA00022989"/>
    </source>
</evidence>
<feature type="transmembrane region" description="Helical" evidence="7">
    <location>
        <begin position="12"/>
        <end position="33"/>
    </location>
</feature>
<feature type="transmembrane region" description="Helical" evidence="7">
    <location>
        <begin position="40"/>
        <end position="63"/>
    </location>
</feature>
<dbReference type="eggNOG" id="COG0398">
    <property type="taxonomic scope" value="Bacteria"/>
</dbReference>
<dbReference type="PANTHER" id="PTHR12677:SF59">
    <property type="entry name" value="GOLGI APPARATUS MEMBRANE PROTEIN TVP38-RELATED"/>
    <property type="match status" value="1"/>
</dbReference>
<keyword evidence="10" id="KW-1185">Reference proteome</keyword>
<evidence type="ECO:0000256" key="2">
    <source>
        <dbReference type="ARBA" id="ARBA00008640"/>
    </source>
</evidence>
<sequence length="229" mass="22632">MPPEDAQGHPVRVAALGVVLGAGAVVLGALGTADVDRVRAAVIAAGAAAPVLYVVATALLTLLPVPRSALSAVAGALFGLGTGVALAWTASLLGALAGYAVGRLVDPAALAWVTRRHHARARDLLDRRGVATVVWSRVLPVLPFTVVNYLAGLAGVRARAYAVGTAVGTVPGTVVYVAGGALAGGTLDLEHPAYVLTAGAAALAVAAVPLLRLRRGAVAAAPSTSSTPT</sequence>
<protein>
    <recommendedName>
        <fullName evidence="7">TVP38/TMEM64 family membrane protein</fullName>
    </recommendedName>
</protein>
<dbReference type="Proteomes" id="UP000019489">
    <property type="component" value="Unassembled WGS sequence"/>
</dbReference>
<evidence type="ECO:0000313" key="10">
    <source>
        <dbReference type="Proteomes" id="UP000019489"/>
    </source>
</evidence>
<organism evidence="9 10">
    <name type="scientific">Intrasporangium oryzae NRRL B-24470</name>
    <dbReference type="NCBI Taxonomy" id="1386089"/>
    <lineage>
        <taxon>Bacteria</taxon>
        <taxon>Bacillati</taxon>
        <taxon>Actinomycetota</taxon>
        <taxon>Actinomycetes</taxon>
        <taxon>Micrococcales</taxon>
        <taxon>Intrasporangiaceae</taxon>
        <taxon>Intrasporangium</taxon>
    </lineage>
</organism>
<keyword evidence="5 7" id="KW-1133">Transmembrane helix</keyword>
<dbReference type="EMBL" id="AWSA01000041">
    <property type="protein sequence ID" value="EWT00501.1"/>
    <property type="molecule type" value="Genomic_DNA"/>
</dbReference>
<feature type="transmembrane region" description="Helical" evidence="7">
    <location>
        <begin position="69"/>
        <end position="89"/>
    </location>
</feature>
<feature type="domain" description="VTT" evidence="8">
    <location>
        <begin position="65"/>
        <end position="181"/>
    </location>
</feature>
<evidence type="ECO:0000256" key="4">
    <source>
        <dbReference type="ARBA" id="ARBA00022692"/>
    </source>
</evidence>
<evidence type="ECO:0000256" key="1">
    <source>
        <dbReference type="ARBA" id="ARBA00004651"/>
    </source>
</evidence>
<keyword evidence="6 7" id="KW-0472">Membrane</keyword>
<dbReference type="InterPro" id="IPR032816">
    <property type="entry name" value="VTT_dom"/>
</dbReference>
<evidence type="ECO:0000256" key="7">
    <source>
        <dbReference type="RuleBase" id="RU366058"/>
    </source>
</evidence>
<evidence type="ECO:0000259" key="8">
    <source>
        <dbReference type="Pfam" id="PF09335"/>
    </source>
</evidence>
<dbReference type="AlphaFoldDB" id="W9G341"/>
<dbReference type="GO" id="GO:0005886">
    <property type="term" value="C:plasma membrane"/>
    <property type="evidence" value="ECO:0007669"/>
    <property type="project" value="UniProtKB-SubCell"/>
</dbReference>